<keyword evidence="9" id="KW-1185">Reference proteome</keyword>
<dbReference type="InterPro" id="IPR013212">
    <property type="entry name" value="Mad3/Bub1_I"/>
</dbReference>
<evidence type="ECO:0000313" key="8">
    <source>
        <dbReference type="EMBL" id="CCM01398.1"/>
    </source>
</evidence>
<keyword evidence="4" id="KW-0137">Centromere</keyword>
<dbReference type="PROSITE" id="PS00108">
    <property type="entry name" value="PROTEIN_KINASE_ST"/>
    <property type="match status" value="1"/>
</dbReference>
<dbReference type="GO" id="GO:0032991">
    <property type="term" value="C:protein-containing complex"/>
    <property type="evidence" value="ECO:0007669"/>
    <property type="project" value="UniProtKB-ARBA"/>
</dbReference>
<dbReference type="Gene3D" id="1.10.510.10">
    <property type="entry name" value="Transferase(Phosphotransferase) domain 1"/>
    <property type="match status" value="1"/>
</dbReference>
<feature type="region of interest" description="Disordered" evidence="5">
    <location>
        <begin position="258"/>
        <end position="291"/>
    </location>
</feature>
<dbReference type="GO" id="GO:0005634">
    <property type="term" value="C:nucleus"/>
    <property type="evidence" value="ECO:0007669"/>
    <property type="project" value="TreeGrafter"/>
</dbReference>
<keyword evidence="2" id="KW-0158">Chromosome</keyword>
<dbReference type="PANTHER" id="PTHR14030">
    <property type="entry name" value="MITOTIC CHECKPOINT SERINE/THREONINE-PROTEIN KINASE BUB1"/>
    <property type="match status" value="1"/>
</dbReference>
<dbReference type="PROSITE" id="PS50011">
    <property type="entry name" value="PROTEIN_KINASE_DOM"/>
    <property type="match status" value="1"/>
</dbReference>
<proteinExistence type="predicted"/>
<keyword evidence="3" id="KW-0995">Kinetochore</keyword>
<dbReference type="GO" id="GO:0000776">
    <property type="term" value="C:kinetochore"/>
    <property type="evidence" value="ECO:0007669"/>
    <property type="project" value="UniProtKB-KW"/>
</dbReference>
<dbReference type="Gene3D" id="1.25.40.430">
    <property type="match status" value="1"/>
</dbReference>
<evidence type="ECO:0000313" key="9">
    <source>
        <dbReference type="Proteomes" id="UP000006352"/>
    </source>
</evidence>
<protein>
    <recommendedName>
        <fullName evidence="10">Protein kinase domain-containing protein</fullName>
    </recommendedName>
</protein>
<dbReference type="Pfam" id="PF00069">
    <property type="entry name" value="Pkinase"/>
    <property type="match status" value="1"/>
</dbReference>
<dbReference type="RefSeq" id="XP_012180681.1">
    <property type="nucleotide sequence ID" value="XM_012325291.1"/>
</dbReference>
<sequence>MESSVSGDLLKKREYYRAQIATALEEDPDPLAAYDGFVRWTLENYGKDELAQSGLLELLEESTRKFKDDAAYKGDLRYLKLWLLYASHIEDPTVIYAFLLENNIGAVYAQLYWEYAAALERSRRRSEAEAIYKQGIRRRARPLDPLTRRYEDFKNRSESTTPPQVNSNASIWAAASLDTQALRRNPLKNYTQISSYSESHVQLDSTSGQNHDRYALMLAPPLPGKRREELRFRMQLLFTEDRIEYSMQEARARSMGLLGKKWGPPPPSDATQVESKRGQGARGTRNFTGRKGFAEPTVTLATKEALADVFGMYNSPEKSMRFGAVVGSKHAPVRKIEPIAPLSLHGQLRAVSNENAPRPAKTPRDEDKPVVSSKTPIQPFVDESVKRKENSTPAPPKFKPFVDAEQSTKLPTFTPNLGRRALSVKETTTPAPTLRPSADENALTVKRNNALKPLSDETKPPPVFFTPLATAPKDRPQARYDVFTDENEKQKSTGVSPVENISVFTPYKDSKPPVKVFSRPPTRSGNASSSAAQAGTFQPYVDEDSEPQPASRTVLGDRTPFRAVPQPVSEPLEELQEEYEESYIEDEEPYEVVHYDDTSGTSQSEDDSLFDDENGDDGYHAPLGGRFGQFNVMTPITERTLEYTASMRGSTTPRDVLDGIAVYRDPVETAEQLAAELREEDIRDEEGDDSDLASATEYIEEKTGTLSLSDVLSVASSFKPPNPCNPFDPPIMSTLLSLIPPDHDFHDIRQYEAHQLDALQKFAKKKSRRTSGNTTTSRALEDAETFPLIILDRHFAVIDKLGEGGFGSVFEAIDQNMASRDDDMDDEEESDESTRVALKIVKPRNLWEFHVLRRIHRTLPAQLRQSIISPQVLYAFRDESFLVLELCKQGTLLDIVNRASQAGITQQGACLDELLVVFFTIELMRLLEGLHRAGFIHGDVKVDNCLLRLEDVPGPASAWSSLYQPSGEGGWSRKGIKMIDFGRTIDTRLFPASQQYIAEWPTDARDCIEIRENRSWTYQTDYFGLAGIIYCMLYGKYIEASSVITSPPTAERHQRYKLATPLKRYWQVDLWTRLFDLLLNPCLIRPDGQLPVCDELLELRVEMESWLQANCNRASNSLKGLLKKIGIYILGGKDGR</sequence>
<name>J4G5J4_9APHY</name>
<dbReference type="CDD" id="cd13981">
    <property type="entry name" value="STKc_Bub1_BubR1"/>
    <property type="match status" value="1"/>
</dbReference>
<dbReference type="InterPro" id="IPR015661">
    <property type="entry name" value="Bub1/Mad3"/>
</dbReference>
<dbReference type="Proteomes" id="UP000006352">
    <property type="component" value="Unassembled WGS sequence"/>
</dbReference>
<dbReference type="AlphaFoldDB" id="J4G5J4"/>
<dbReference type="PROSITE" id="PS51489">
    <property type="entry name" value="BUB1_N"/>
    <property type="match status" value="1"/>
</dbReference>
<dbReference type="GeneID" id="24096309"/>
<dbReference type="FunCoup" id="J4G5J4">
    <property type="interactions" value="153"/>
</dbReference>
<dbReference type="GO" id="GO:0007094">
    <property type="term" value="P:mitotic spindle assembly checkpoint signaling"/>
    <property type="evidence" value="ECO:0007669"/>
    <property type="project" value="InterPro"/>
</dbReference>
<dbReference type="GO" id="GO:0005524">
    <property type="term" value="F:ATP binding"/>
    <property type="evidence" value="ECO:0007669"/>
    <property type="project" value="InterPro"/>
</dbReference>
<evidence type="ECO:0000259" key="7">
    <source>
        <dbReference type="PROSITE" id="PS51489"/>
    </source>
</evidence>
<dbReference type="SMART" id="SM00777">
    <property type="entry name" value="Mad3_BUB1_I"/>
    <property type="match status" value="1"/>
</dbReference>
<feature type="domain" description="Protein kinase" evidence="6">
    <location>
        <begin position="795"/>
        <end position="1107"/>
    </location>
</feature>
<accession>J4G5J4</accession>
<feature type="region of interest" description="Disordered" evidence="5">
    <location>
        <begin position="450"/>
        <end position="476"/>
    </location>
</feature>
<dbReference type="EMBL" id="HE797031">
    <property type="protein sequence ID" value="CCM01398.1"/>
    <property type="molecule type" value="Genomic_DNA"/>
</dbReference>
<evidence type="ECO:0000256" key="3">
    <source>
        <dbReference type="ARBA" id="ARBA00022838"/>
    </source>
</evidence>
<dbReference type="GO" id="GO:0004672">
    <property type="term" value="F:protein kinase activity"/>
    <property type="evidence" value="ECO:0007669"/>
    <property type="project" value="InterPro"/>
</dbReference>
<dbReference type="GO" id="GO:0051754">
    <property type="term" value="P:meiotic sister chromatid cohesion, centromeric"/>
    <property type="evidence" value="ECO:0007669"/>
    <property type="project" value="TreeGrafter"/>
</dbReference>
<dbReference type="InterPro" id="IPR000719">
    <property type="entry name" value="Prot_kinase_dom"/>
</dbReference>
<dbReference type="PANTHER" id="PTHR14030:SF4">
    <property type="entry name" value="BUB1 KINASE, ISOFORM A-RELATED"/>
    <property type="match status" value="1"/>
</dbReference>
<evidence type="ECO:0008006" key="10">
    <source>
        <dbReference type="Google" id="ProtNLM"/>
    </source>
</evidence>
<feature type="compositionally biased region" description="Acidic residues" evidence="5">
    <location>
        <begin position="571"/>
        <end position="590"/>
    </location>
</feature>
<dbReference type="InParanoid" id="J4G5J4"/>
<dbReference type="OrthoDB" id="248495at2759"/>
<feature type="region of interest" description="Disordered" evidence="5">
    <location>
        <begin position="503"/>
        <end position="623"/>
    </location>
</feature>
<dbReference type="HOGENOM" id="CLU_002115_1_0_1"/>
<feature type="compositionally biased region" description="Acidic residues" evidence="5">
    <location>
        <begin position="604"/>
        <end position="616"/>
    </location>
</feature>
<evidence type="ECO:0000256" key="1">
    <source>
        <dbReference type="ARBA" id="ARBA00004629"/>
    </source>
</evidence>
<evidence type="ECO:0000256" key="5">
    <source>
        <dbReference type="SAM" id="MobiDB-lite"/>
    </source>
</evidence>
<dbReference type="InterPro" id="IPR011009">
    <property type="entry name" value="Kinase-like_dom_sf"/>
</dbReference>
<feature type="compositionally biased region" description="Low complexity" evidence="5">
    <location>
        <begin position="524"/>
        <end position="535"/>
    </location>
</feature>
<evidence type="ECO:0000256" key="2">
    <source>
        <dbReference type="ARBA" id="ARBA00022454"/>
    </source>
</evidence>
<dbReference type="SUPFAM" id="SSF56112">
    <property type="entry name" value="Protein kinase-like (PK-like)"/>
    <property type="match status" value="1"/>
</dbReference>
<dbReference type="SMART" id="SM00220">
    <property type="entry name" value="S_TKc"/>
    <property type="match status" value="1"/>
</dbReference>
<reference evidence="8 9" key="1">
    <citation type="journal article" date="2012" name="Appl. Environ. Microbiol.">
        <title>Short-read sequencing for genomic analysis of the brown rot fungus Fibroporia radiculosa.</title>
        <authorList>
            <person name="Tang J.D."/>
            <person name="Perkins A.D."/>
            <person name="Sonstegard T.S."/>
            <person name="Schroeder S.G."/>
            <person name="Burgess S.C."/>
            <person name="Diehl S.V."/>
        </authorList>
    </citation>
    <scope>NUCLEOTIDE SEQUENCE [LARGE SCALE GENOMIC DNA]</scope>
    <source>
        <strain evidence="8 9">TFFH 294</strain>
    </source>
</reference>
<dbReference type="InterPro" id="IPR008271">
    <property type="entry name" value="Ser/Thr_kinase_AS"/>
</dbReference>
<feature type="region of interest" description="Disordered" evidence="5">
    <location>
        <begin position="353"/>
        <end position="401"/>
    </location>
</feature>
<evidence type="ECO:0000256" key="4">
    <source>
        <dbReference type="ARBA" id="ARBA00023328"/>
    </source>
</evidence>
<comment type="subcellular location">
    <subcellularLocation>
        <location evidence="1">Chromosome</location>
        <location evidence="1">Centromere</location>
        <location evidence="1">Kinetochore</location>
    </subcellularLocation>
</comment>
<gene>
    <name evidence="8" type="ORF">FIBRA_03449</name>
</gene>
<dbReference type="STRING" id="599839.J4G5J4"/>
<feature type="domain" description="BUB1 N-terminal" evidence="7">
    <location>
        <begin position="16"/>
        <end position="179"/>
    </location>
</feature>
<organism evidence="8 9">
    <name type="scientific">Fibroporia radiculosa</name>
    <dbReference type="NCBI Taxonomy" id="599839"/>
    <lineage>
        <taxon>Eukaryota</taxon>
        <taxon>Fungi</taxon>
        <taxon>Dikarya</taxon>
        <taxon>Basidiomycota</taxon>
        <taxon>Agaricomycotina</taxon>
        <taxon>Agaricomycetes</taxon>
        <taxon>Polyporales</taxon>
        <taxon>Fibroporiaceae</taxon>
        <taxon>Fibroporia</taxon>
    </lineage>
</organism>
<dbReference type="Pfam" id="PF08311">
    <property type="entry name" value="Mad3_BUB1_I"/>
    <property type="match status" value="1"/>
</dbReference>
<feature type="region of interest" description="Disordered" evidence="5">
    <location>
        <begin position="426"/>
        <end position="445"/>
    </location>
</feature>
<evidence type="ECO:0000259" key="6">
    <source>
        <dbReference type="PROSITE" id="PS50011"/>
    </source>
</evidence>